<name>A0AAW1UU73_9CUCU</name>
<feature type="compositionally biased region" description="Basic and acidic residues" evidence="1">
    <location>
        <begin position="72"/>
        <end position="81"/>
    </location>
</feature>
<comment type="caution">
    <text evidence="2">The sequence shown here is derived from an EMBL/GenBank/DDBJ whole genome shotgun (WGS) entry which is preliminary data.</text>
</comment>
<dbReference type="AlphaFoldDB" id="A0AAW1UU73"/>
<evidence type="ECO:0000313" key="2">
    <source>
        <dbReference type="EMBL" id="KAK9887007.1"/>
    </source>
</evidence>
<evidence type="ECO:0000256" key="1">
    <source>
        <dbReference type="SAM" id="MobiDB-lite"/>
    </source>
</evidence>
<feature type="region of interest" description="Disordered" evidence="1">
    <location>
        <begin position="55"/>
        <end position="81"/>
    </location>
</feature>
<dbReference type="Proteomes" id="UP001431783">
    <property type="component" value="Unassembled WGS sequence"/>
</dbReference>
<evidence type="ECO:0000313" key="3">
    <source>
        <dbReference type="Proteomes" id="UP001431783"/>
    </source>
</evidence>
<sequence>MTLLAQPQPILASQPPIMMMTGPPMPPMRPPPLMMAAPSPMGGFVTTMLPQMGPPIGMPMIDPAEQNIDNDPASKKTKNEDSLITEEVFLLRNPSPVSKKGYDSHDSRKNRMETYRTYDVFHVAFYRILVEFEG</sequence>
<reference evidence="2 3" key="1">
    <citation type="submission" date="2023-03" db="EMBL/GenBank/DDBJ databases">
        <title>Genome insight into feeding habits of ladybird beetles.</title>
        <authorList>
            <person name="Li H.-S."/>
            <person name="Huang Y.-H."/>
            <person name="Pang H."/>
        </authorList>
    </citation>
    <scope>NUCLEOTIDE SEQUENCE [LARGE SCALE GENOMIC DNA]</scope>
    <source>
        <strain evidence="2">SYSU_2023b</strain>
        <tissue evidence="2">Whole body</tissue>
    </source>
</reference>
<protein>
    <submittedName>
        <fullName evidence="2">Uncharacterized protein</fullName>
    </submittedName>
</protein>
<keyword evidence="3" id="KW-1185">Reference proteome</keyword>
<proteinExistence type="predicted"/>
<accession>A0AAW1UU73</accession>
<dbReference type="EMBL" id="JARQZJ010000104">
    <property type="protein sequence ID" value="KAK9887007.1"/>
    <property type="molecule type" value="Genomic_DNA"/>
</dbReference>
<gene>
    <name evidence="2" type="ORF">WA026_019931</name>
</gene>
<organism evidence="2 3">
    <name type="scientific">Henosepilachna vigintioctopunctata</name>
    <dbReference type="NCBI Taxonomy" id="420089"/>
    <lineage>
        <taxon>Eukaryota</taxon>
        <taxon>Metazoa</taxon>
        <taxon>Ecdysozoa</taxon>
        <taxon>Arthropoda</taxon>
        <taxon>Hexapoda</taxon>
        <taxon>Insecta</taxon>
        <taxon>Pterygota</taxon>
        <taxon>Neoptera</taxon>
        <taxon>Endopterygota</taxon>
        <taxon>Coleoptera</taxon>
        <taxon>Polyphaga</taxon>
        <taxon>Cucujiformia</taxon>
        <taxon>Coccinelloidea</taxon>
        <taxon>Coccinellidae</taxon>
        <taxon>Epilachninae</taxon>
        <taxon>Epilachnini</taxon>
        <taxon>Henosepilachna</taxon>
    </lineage>
</organism>